<reference evidence="3" key="1">
    <citation type="submission" date="2020-06" db="EMBL/GenBank/DDBJ databases">
        <title>Stable isotope informed genome-resolved metagenomics uncovers potential trophic interactions in rhizosphere soil.</title>
        <authorList>
            <person name="Starr E.P."/>
            <person name="Shi S."/>
            <person name="Blazewicz S.J."/>
            <person name="Koch B.J."/>
            <person name="Probst A.J."/>
            <person name="Hungate B.A."/>
            <person name="Pett-Ridge J."/>
            <person name="Firestone M.K."/>
            <person name="Banfield J.F."/>
        </authorList>
    </citation>
    <scope>NUCLEOTIDE SEQUENCE</scope>
    <source>
        <strain evidence="3">YM_69_17</strain>
    </source>
</reference>
<evidence type="ECO:0000259" key="1">
    <source>
        <dbReference type="PROSITE" id="PS50404"/>
    </source>
</evidence>
<dbReference type="SFLD" id="SFLDS00019">
    <property type="entry name" value="Glutathione_Transferase_(cytos"/>
    <property type="match status" value="1"/>
</dbReference>
<protein>
    <submittedName>
        <fullName evidence="3">Glutathione S-transferase N-terminal domain-containing protein</fullName>
    </submittedName>
</protein>
<dbReference type="Pfam" id="PF00043">
    <property type="entry name" value="GST_C"/>
    <property type="match status" value="1"/>
</dbReference>
<dbReference type="AlphaFoldDB" id="A0A952KCN6"/>
<dbReference type="SFLD" id="SFLDG00358">
    <property type="entry name" value="Main_(cytGST)"/>
    <property type="match status" value="1"/>
</dbReference>
<dbReference type="Gene3D" id="1.20.1050.10">
    <property type="match status" value="1"/>
</dbReference>
<dbReference type="InterPro" id="IPR004046">
    <property type="entry name" value="GST_C"/>
</dbReference>
<dbReference type="PANTHER" id="PTHR44051:SF8">
    <property type="entry name" value="GLUTATHIONE S-TRANSFERASE GSTA"/>
    <property type="match status" value="1"/>
</dbReference>
<evidence type="ECO:0000259" key="2">
    <source>
        <dbReference type="PROSITE" id="PS50405"/>
    </source>
</evidence>
<sequence>MKLYLAPGACSLADHIALHEAGLEFERVRVDIPTRRTESGDDFTEVNPKGYVPALVLDDGTVLTENAAILTWVAERAPKLAPGGEMGRIRLAEMLSFIGAELHKLLIRSIFPISDQEKEIVDEVVAERFAYLAERLRGDYLFGAEMSVADAYLYVMLRWARDLKLPRPDPLPTYFERVEARPAVQLALQHEGLT</sequence>
<organism evidence="3 4">
    <name type="scientific">Inquilinus limosus</name>
    <dbReference type="NCBI Taxonomy" id="171674"/>
    <lineage>
        <taxon>Bacteria</taxon>
        <taxon>Pseudomonadati</taxon>
        <taxon>Pseudomonadota</taxon>
        <taxon>Alphaproteobacteria</taxon>
        <taxon>Rhodospirillales</taxon>
        <taxon>Rhodospirillaceae</taxon>
        <taxon>Inquilinus</taxon>
    </lineage>
</organism>
<accession>A0A952KCN6</accession>
<evidence type="ECO:0000313" key="4">
    <source>
        <dbReference type="Proteomes" id="UP000700706"/>
    </source>
</evidence>
<feature type="domain" description="GST N-terminal" evidence="1">
    <location>
        <begin position="1"/>
        <end position="81"/>
    </location>
</feature>
<proteinExistence type="predicted"/>
<dbReference type="CDD" id="cd03057">
    <property type="entry name" value="GST_N_Beta"/>
    <property type="match status" value="1"/>
</dbReference>
<dbReference type="InterPro" id="IPR040079">
    <property type="entry name" value="Glutathione_S-Trfase"/>
</dbReference>
<dbReference type="InterPro" id="IPR036249">
    <property type="entry name" value="Thioredoxin-like_sf"/>
</dbReference>
<dbReference type="Pfam" id="PF13409">
    <property type="entry name" value="GST_N_2"/>
    <property type="match status" value="1"/>
</dbReference>
<dbReference type="SUPFAM" id="SSF52833">
    <property type="entry name" value="Thioredoxin-like"/>
    <property type="match status" value="1"/>
</dbReference>
<dbReference type="Gene3D" id="3.40.30.10">
    <property type="entry name" value="Glutaredoxin"/>
    <property type="match status" value="1"/>
</dbReference>
<dbReference type="InterPro" id="IPR036282">
    <property type="entry name" value="Glutathione-S-Trfase_C_sf"/>
</dbReference>
<dbReference type="Proteomes" id="UP000700706">
    <property type="component" value="Unassembled WGS sequence"/>
</dbReference>
<dbReference type="PROSITE" id="PS50404">
    <property type="entry name" value="GST_NTER"/>
    <property type="match status" value="1"/>
</dbReference>
<dbReference type="SUPFAM" id="SSF47616">
    <property type="entry name" value="GST C-terminal domain-like"/>
    <property type="match status" value="1"/>
</dbReference>
<dbReference type="PROSITE" id="PS50405">
    <property type="entry name" value="GST_CTER"/>
    <property type="match status" value="1"/>
</dbReference>
<feature type="domain" description="GST C-terminal" evidence="2">
    <location>
        <begin position="84"/>
        <end position="194"/>
    </location>
</feature>
<dbReference type="SFLD" id="SFLDG01150">
    <property type="entry name" value="Main.1:_Beta-like"/>
    <property type="match status" value="1"/>
</dbReference>
<evidence type="ECO:0000313" key="3">
    <source>
        <dbReference type="EMBL" id="MBW8725093.1"/>
    </source>
</evidence>
<dbReference type="EMBL" id="JAEKLZ010000160">
    <property type="protein sequence ID" value="MBW8725093.1"/>
    <property type="molecule type" value="Genomic_DNA"/>
</dbReference>
<dbReference type="InterPro" id="IPR010987">
    <property type="entry name" value="Glutathione-S-Trfase_C-like"/>
</dbReference>
<dbReference type="InterPro" id="IPR004045">
    <property type="entry name" value="Glutathione_S-Trfase_N"/>
</dbReference>
<gene>
    <name evidence="3" type="ORF">JF625_08075</name>
</gene>
<dbReference type="PANTHER" id="PTHR44051">
    <property type="entry name" value="GLUTATHIONE S-TRANSFERASE-RELATED"/>
    <property type="match status" value="1"/>
</dbReference>
<dbReference type="CDD" id="cd03188">
    <property type="entry name" value="GST_C_Beta"/>
    <property type="match status" value="1"/>
</dbReference>
<comment type="caution">
    <text evidence="3">The sequence shown here is derived from an EMBL/GenBank/DDBJ whole genome shotgun (WGS) entry which is preliminary data.</text>
</comment>
<name>A0A952KCN6_9PROT</name>